<gene>
    <name evidence="7" type="ORF">Sipo8835_38315</name>
</gene>
<dbReference type="PANTHER" id="PTHR42973:SF39">
    <property type="entry name" value="FAD-BINDING PCMH-TYPE DOMAIN-CONTAINING PROTEIN"/>
    <property type="match status" value="1"/>
</dbReference>
<name>A0AAE8VXN8_9ACTN</name>
<dbReference type="InterPro" id="IPR016166">
    <property type="entry name" value="FAD-bd_PCMH"/>
</dbReference>
<dbReference type="AlphaFoldDB" id="A0AAE8VXN8"/>
<dbReference type="PROSITE" id="PS51318">
    <property type="entry name" value="TAT"/>
    <property type="match status" value="1"/>
</dbReference>
<proteinExistence type="inferred from homology"/>
<reference evidence="7 8" key="1">
    <citation type="submission" date="2019-03" db="EMBL/GenBank/DDBJ databases">
        <title>Comparative genomic analyses of the sweetpotato soil rot pathogen, Streptomyces ipomoeae.</title>
        <authorList>
            <person name="Ruschel Soares N."/>
            <person name="Badger J.H."/>
            <person name="Huguet-Tapia J.C."/>
            <person name="Clark C.A."/>
            <person name="Pettis G.S."/>
        </authorList>
    </citation>
    <scope>NUCLEOTIDE SEQUENCE [LARGE SCALE GENOMIC DNA]</scope>
    <source>
        <strain evidence="7 8">88-35</strain>
    </source>
</reference>
<dbReference type="Pfam" id="PF01565">
    <property type="entry name" value="FAD_binding_4"/>
    <property type="match status" value="1"/>
</dbReference>
<evidence type="ECO:0000256" key="2">
    <source>
        <dbReference type="ARBA" id="ARBA00005466"/>
    </source>
</evidence>
<keyword evidence="3" id="KW-0285">Flavoprotein</keyword>
<protein>
    <submittedName>
        <fullName evidence="7">FAD-binding oxidoreductase</fullName>
    </submittedName>
</protein>
<accession>A0AAE8VXN8</accession>
<dbReference type="InterPro" id="IPR006094">
    <property type="entry name" value="Oxid_FAD_bind_N"/>
</dbReference>
<dbReference type="EMBL" id="SPAZ01000304">
    <property type="protein sequence ID" value="TQE20518.1"/>
    <property type="molecule type" value="Genomic_DNA"/>
</dbReference>
<dbReference type="SUPFAM" id="SSF56176">
    <property type="entry name" value="FAD-binding/transporter-associated domain-like"/>
    <property type="match status" value="1"/>
</dbReference>
<evidence type="ECO:0000256" key="1">
    <source>
        <dbReference type="ARBA" id="ARBA00001974"/>
    </source>
</evidence>
<dbReference type="GO" id="GO:0071949">
    <property type="term" value="F:FAD binding"/>
    <property type="evidence" value="ECO:0007669"/>
    <property type="project" value="InterPro"/>
</dbReference>
<dbReference type="InterPro" id="IPR006311">
    <property type="entry name" value="TAT_signal"/>
</dbReference>
<organism evidence="7 8">
    <name type="scientific">Streptomyces ipomoeae</name>
    <dbReference type="NCBI Taxonomy" id="103232"/>
    <lineage>
        <taxon>Bacteria</taxon>
        <taxon>Bacillati</taxon>
        <taxon>Actinomycetota</taxon>
        <taxon>Actinomycetes</taxon>
        <taxon>Kitasatosporales</taxon>
        <taxon>Streptomycetaceae</taxon>
        <taxon>Streptomyces</taxon>
    </lineage>
</organism>
<evidence type="ECO:0000256" key="4">
    <source>
        <dbReference type="ARBA" id="ARBA00022827"/>
    </source>
</evidence>
<dbReference type="InterPro" id="IPR036318">
    <property type="entry name" value="FAD-bd_PCMH-like_sf"/>
</dbReference>
<sequence length="542" mass="59379">MTEHDRRTVLRAAAAGAAAAGITAGPLRATPAHARTTETAATTAETVVATTGALADGTRPGLVLRPDDPRYEALAGRGYNRRFTGRPLRIHLPTTTAQVVDAVQEAVRRREHVVARSGGHCFEDFVDNDGVRVVVDLSRMTAVRYDDARDAFMVEAGSRLGEAYRALYVNWGVTLPAGWCPEVGIGGHVPGGGYGTLCRLHGLSVDRLYAVEVVVVDRSGRARAVLATREENDPNRDLWWAHTGGGGGSFGIVTRFWFRDLPEPPVSVLTFRAEWSWEGLDRTTFTRLVGNYGTWVERNSVPGAHATRLYSEFILSRKLTGRLFLVGQVADTGPAADRLLHDHLAAIGHGIDAQPFTQTHRLSWLTAASVIGSPDDPGPLYRIAIKSAYAHQGLAVPQIHAVHHHLTRTDYDYPAGLVSLNTYGGRVNSVPADATAVAHRDSVLKIMFLTGWEKAAEDERHRSFLRELYRDVYADTGGVPARTGAFINYPDADLADPRHNTSTTAWHTLYHGTNYPALQRAKGRWDPRDIFHHRLSVRPGKP</sequence>
<feature type="domain" description="FAD-binding PCMH-type" evidence="6">
    <location>
        <begin position="83"/>
        <end position="263"/>
    </location>
</feature>
<dbReference type="Proteomes" id="UP000318720">
    <property type="component" value="Unassembled WGS sequence"/>
</dbReference>
<evidence type="ECO:0000256" key="3">
    <source>
        <dbReference type="ARBA" id="ARBA00022630"/>
    </source>
</evidence>
<dbReference type="RefSeq" id="WP_009326488.1">
    <property type="nucleotide sequence ID" value="NZ_JARAVA010000350.1"/>
</dbReference>
<dbReference type="GO" id="GO:0016491">
    <property type="term" value="F:oxidoreductase activity"/>
    <property type="evidence" value="ECO:0007669"/>
    <property type="project" value="UniProtKB-KW"/>
</dbReference>
<dbReference type="InterPro" id="IPR012951">
    <property type="entry name" value="BBE"/>
</dbReference>
<dbReference type="Gene3D" id="3.30.465.10">
    <property type="match status" value="1"/>
</dbReference>
<evidence type="ECO:0000256" key="5">
    <source>
        <dbReference type="ARBA" id="ARBA00023002"/>
    </source>
</evidence>
<comment type="similarity">
    <text evidence="2">Belongs to the oxygen-dependent FAD-linked oxidoreductase family.</text>
</comment>
<dbReference type="Pfam" id="PF08031">
    <property type="entry name" value="BBE"/>
    <property type="match status" value="1"/>
</dbReference>
<dbReference type="InterPro" id="IPR050416">
    <property type="entry name" value="FAD-linked_Oxidoreductase"/>
</dbReference>
<keyword evidence="5" id="KW-0560">Oxidoreductase</keyword>
<evidence type="ECO:0000259" key="6">
    <source>
        <dbReference type="PROSITE" id="PS51387"/>
    </source>
</evidence>
<comment type="caution">
    <text evidence="7">The sequence shown here is derived from an EMBL/GenBank/DDBJ whole genome shotgun (WGS) entry which is preliminary data.</text>
</comment>
<dbReference type="PANTHER" id="PTHR42973">
    <property type="entry name" value="BINDING OXIDOREDUCTASE, PUTATIVE (AFU_ORTHOLOGUE AFUA_1G17690)-RELATED"/>
    <property type="match status" value="1"/>
</dbReference>
<evidence type="ECO:0000313" key="8">
    <source>
        <dbReference type="Proteomes" id="UP000318720"/>
    </source>
</evidence>
<dbReference type="Gene3D" id="3.40.462.20">
    <property type="match status" value="1"/>
</dbReference>
<dbReference type="PROSITE" id="PS51387">
    <property type="entry name" value="FAD_PCMH"/>
    <property type="match status" value="1"/>
</dbReference>
<evidence type="ECO:0000313" key="7">
    <source>
        <dbReference type="EMBL" id="TQE20518.1"/>
    </source>
</evidence>
<dbReference type="InterPro" id="IPR016169">
    <property type="entry name" value="FAD-bd_PCMH_sub2"/>
</dbReference>
<comment type="cofactor">
    <cofactor evidence="1">
        <name>FAD</name>
        <dbReference type="ChEBI" id="CHEBI:57692"/>
    </cofactor>
</comment>
<keyword evidence="4" id="KW-0274">FAD</keyword>